<dbReference type="GO" id="GO:0050660">
    <property type="term" value="F:flavin adenine dinucleotide binding"/>
    <property type="evidence" value="ECO:0007669"/>
    <property type="project" value="InterPro"/>
</dbReference>
<comment type="caution">
    <text evidence="4">The sequence shown here is derived from an EMBL/GenBank/DDBJ whole genome shotgun (WGS) entry which is preliminary data.</text>
</comment>
<name>A0AA43QTI3_9LECA</name>
<dbReference type="InterPro" id="IPR012132">
    <property type="entry name" value="GMC_OxRdtase"/>
</dbReference>
<reference evidence="4" key="1">
    <citation type="journal article" date="2023" name="Genome Biol. Evol.">
        <title>First Whole Genome Sequence and Flow Cytometry Genome Size Data for the Lichen-Forming Fungus Ramalina farinacea (Ascomycota).</title>
        <authorList>
            <person name="Llewellyn T."/>
            <person name="Mian S."/>
            <person name="Hill R."/>
            <person name="Leitch I.J."/>
            <person name="Gaya E."/>
        </authorList>
    </citation>
    <scope>NUCLEOTIDE SEQUENCE</scope>
    <source>
        <strain evidence="4">LIQ254RAFAR</strain>
    </source>
</reference>
<dbReference type="InterPro" id="IPR000172">
    <property type="entry name" value="GMC_OxRdtase_N"/>
</dbReference>
<evidence type="ECO:0000313" key="4">
    <source>
        <dbReference type="EMBL" id="MDI1492381.1"/>
    </source>
</evidence>
<feature type="domain" description="Glucose-methanol-choline oxidoreductase N-terminal" evidence="2">
    <location>
        <begin position="185"/>
        <end position="237"/>
    </location>
</feature>
<dbReference type="PANTHER" id="PTHR11552">
    <property type="entry name" value="GLUCOSE-METHANOL-CHOLINE GMC OXIDOREDUCTASE"/>
    <property type="match status" value="1"/>
</dbReference>
<dbReference type="SUPFAM" id="SSF51905">
    <property type="entry name" value="FAD/NAD(P)-binding domain"/>
    <property type="match status" value="1"/>
</dbReference>
<dbReference type="PANTHER" id="PTHR11552:SF123">
    <property type="entry name" value="GMC OXIDOREDUCTASE (AFU_ORTHOLOGUE AFUA_2G01770)-RELATED"/>
    <property type="match status" value="1"/>
</dbReference>
<gene>
    <name evidence="4" type="ORF">OHK93_003595</name>
</gene>
<dbReference type="EMBL" id="JAPUFD010000018">
    <property type="protein sequence ID" value="MDI1492381.1"/>
    <property type="molecule type" value="Genomic_DNA"/>
</dbReference>
<dbReference type="SUPFAM" id="SSF54373">
    <property type="entry name" value="FAD-linked reductases, C-terminal domain"/>
    <property type="match status" value="1"/>
</dbReference>
<organism evidence="4 5">
    <name type="scientific">Ramalina farinacea</name>
    <dbReference type="NCBI Taxonomy" id="258253"/>
    <lineage>
        <taxon>Eukaryota</taxon>
        <taxon>Fungi</taxon>
        <taxon>Dikarya</taxon>
        <taxon>Ascomycota</taxon>
        <taxon>Pezizomycotina</taxon>
        <taxon>Lecanoromycetes</taxon>
        <taxon>OSLEUM clade</taxon>
        <taxon>Lecanoromycetidae</taxon>
        <taxon>Lecanorales</taxon>
        <taxon>Lecanorineae</taxon>
        <taxon>Ramalinaceae</taxon>
        <taxon>Ramalina</taxon>
    </lineage>
</organism>
<feature type="domain" description="Glucose-methanol-choline oxidoreductase C-terminal" evidence="3">
    <location>
        <begin position="344"/>
        <end position="379"/>
    </location>
</feature>
<accession>A0AA43QTI3</accession>
<feature type="domain" description="Glucose-methanol-choline oxidoreductase N-terminal" evidence="2">
    <location>
        <begin position="7"/>
        <end position="148"/>
    </location>
</feature>
<evidence type="ECO:0008006" key="6">
    <source>
        <dbReference type="Google" id="ProtNLM"/>
    </source>
</evidence>
<evidence type="ECO:0000259" key="2">
    <source>
        <dbReference type="Pfam" id="PF00732"/>
    </source>
</evidence>
<dbReference type="AlphaFoldDB" id="A0AA43QTI3"/>
<keyword evidence="5" id="KW-1185">Reference proteome</keyword>
<protein>
    <recommendedName>
        <fullName evidence="6">Glucose-methanol-choline oxidoreductase N-terminal domain-containing protein</fullName>
    </recommendedName>
</protein>
<evidence type="ECO:0000256" key="1">
    <source>
        <dbReference type="ARBA" id="ARBA00010790"/>
    </source>
</evidence>
<dbReference type="Proteomes" id="UP001161017">
    <property type="component" value="Unassembled WGS sequence"/>
</dbReference>
<evidence type="ECO:0000313" key="5">
    <source>
        <dbReference type="Proteomes" id="UP001161017"/>
    </source>
</evidence>
<proteinExistence type="inferred from homology"/>
<comment type="similarity">
    <text evidence="1">Belongs to the GMC oxidoreductase family.</text>
</comment>
<sequence>MAQREAYDFLIVGGGTAGFVLASRILERQPTLSVLVIEAGSDVTDHPHVRKPLESASLHFSDIDFKYFTVPQKHLDNKPRYVCGVKALSGAVVINAGGWIWGEKLDYDQWAAEVGDSRWTYENLLPYFRHSEHHFDPDADPTQHGFQRPMYTSSVTTSGRHYRLRNTILDAWKSVELMDGRRPHVKTGGEVLVSSGAYRSAQILMLSGIGPAEELVRHGIQQEVDSPWVGKNFHDHQMIFRYWKLRYPEKGLAMGSPGFTDPAFQKGNPADWLATMTVPEDGYKAALAKDEGSSTVSAEHPLLQGSRSHLEMSVLYAGFGAEQIGLEIPIDGTAIMSYYMACLPTSRGSITLQSNDPQAAPVIDPNFNATEADRFVIRHRWTYSYWWCQLQSSSRFLQHG</sequence>
<dbReference type="InterPro" id="IPR007867">
    <property type="entry name" value="GMC_OxRtase_C"/>
</dbReference>
<evidence type="ECO:0000259" key="3">
    <source>
        <dbReference type="Pfam" id="PF05199"/>
    </source>
</evidence>
<dbReference type="Gene3D" id="3.50.50.60">
    <property type="entry name" value="FAD/NAD(P)-binding domain"/>
    <property type="match status" value="2"/>
</dbReference>
<dbReference type="Gene3D" id="3.30.560.10">
    <property type="entry name" value="Glucose Oxidase, domain 3"/>
    <property type="match status" value="2"/>
</dbReference>
<dbReference type="GO" id="GO:0016614">
    <property type="term" value="F:oxidoreductase activity, acting on CH-OH group of donors"/>
    <property type="evidence" value="ECO:0007669"/>
    <property type="project" value="InterPro"/>
</dbReference>
<dbReference type="InterPro" id="IPR036188">
    <property type="entry name" value="FAD/NAD-bd_sf"/>
</dbReference>
<dbReference type="Pfam" id="PF05199">
    <property type="entry name" value="GMC_oxred_C"/>
    <property type="match status" value="1"/>
</dbReference>
<dbReference type="Pfam" id="PF00732">
    <property type="entry name" value="GMC_oxred_N"/>
    <property type="match status" value="2"/>
</dbReference>